<dbReference type="InterPro" id="IPR026983">
    <property type="entry name" value="DHC"/>
</dbReference>
<dbReference type="Pfam" id="PF12780">
    <property type="entry name" value="AAA_8"/>
    <property type="match status" value="1"/>
</dbReference>
<reference evidence="3 4" key="1">
    <citation type="submission" date="2022-05" db="EMBL/GenBank/DDBJ databases">
        <authorList>
            <consortium name="Genoscope - CEA"/>
            <person name="William W."/>
        </authorList>
    </citation>
    <scope>NUCLEOTIDE SEQUENCE [LARGE SCALE GENOMIC DNA]</scope>
</reference>
<evidence type="ECO:0000313" key="4">
    <source>
        <dbReference type="Proteomes" id="UP001159427"/>
    </source>
</evidence>
<accession>A0ABN8SDU3</accession>
<comment type="caution">
    <text evidence="3">The sequence shown here is derived from an EMBL/GenBank/DDBJ whole genome shotgun (WGS) entry which is preliminary data.</text>
</comment>
<comment type="similarity">
    <text evidence="1">Belongs to the dynein heavy chain family.</text>
</comment>
<feature type="domain" description="Dynein heavy chain AAA module D4" evidence="2">
    <location>
        <begin position="39"/>
        <end position="106"/>
    </location>
</feature>
<dbReference type="PANTHER" id="PTHR10676:SF314">
    <property type="entry name" value="CYTOPLASMIC DYNEIN 1 HEAVY CHAIN 1"/>
    <property type="match status" value="1"/>
</dbReference>
<evidence type="ECO:0000313" key="3">
    <source>
        <dbReference type="EMBL" id="CAH3187999.1"/>
    </source>
</evidence>
<dbReference type="Proteomes" id="UP001159427">
    <property type="component" value="Unassembled WGS sequence"/>
</dbReference>
<dbReference type="PANTHER" id="PTHR10676">
    <property type="entry name" value="DYNEIN HEAVY CHAIN FAMILY PROTEIN"/>
    <property type="match status" value="1"/>
</dbReference>
<organism evidence="3 4">
    <name type="scientific">Porites evermanni</name>
    <dbReference type="NCBI Taxonomy" id="104178"/>
    <lineage>
        <taxon>Eukaryota</taxon>
        <taxon>Metazoa</taxon>
        <taxon>Cnidaria</taxon>
        <taxon>Anthozoa</taxon>
        <taxon>Hexacorallia</taxon>
        <taxon>Scleractinia</taxon>
        <taxon>Fungiina</taxon>
        <taxon>Poritidae</taxon>
        <taxon>Porites</taxon>
    </lineage>
</organism>
<keyword evidence="4" id="KW-1185">Reference proteome</keyword>
<sequence length="134" mass="15893">MAPDVRCNLWLFLRRMKACIDEFQPNTSQGNYFERFWRITSKTNTKIEIHHKYLAADFDEDLRAMLRQAGCKNEKIVFILDESNILESSFLERMNSLLANGEVKIYRYVLRIEIYGLFEGDKYTTLMTQFQEGS</sequence>
<proteinExistence type="inferred from homology"/>
<dbReference type="Gene3D" id="3.40.50.300">
    <property type="entry name" value="P-loop containing nucleotide triphosphate hydrolases"/>
    <property type="match status" value="1"/>
</dbReference>
<evidence type="ECO:0000259" key="2">
    <source>
        <dbReference type="Pfam" id="PF12780"/>
    </source>
</evidence>
<protein>
    <recommendedName>
        <fullName evidence="2">Dynein heavy chain AAA module D4 domain-containing protein</fullName>
    </recommendedName>
</protein>
<dbReference type="InterPro" id="IPR027417">
    <property type="entry name" value="P-loop_NTPase"/>
</dbReference>
<dbReference type="EMBL" id="CALNXI010002467">
    <property type="protein sequence ID" value="CAH3187999.1"/>
    <property type="molecule type" value="Genomic_DNA"/>
</dbReference>
<evidence type="ECO:0000256" key="1">
    <source>
        <dbReference type="ARBA" id="ARBA00008887"/>
    </source>
</evidence>
<gene>
    <name evidence="3" type="ORF">PEVE_00018063</name>
</gene>
<dbReference type="InterPro" id="IPR024317">
    <property type="entry name" value="Dynein_heavy_chain_D4_dom"/>
</dbReference>
<name>A0ABN8SDU3_9CNID</name>